<feature type="region of interest" description="Disordered" evidence="1">
    <location>
        <begin position="53"/>
        <end position="86"/>
    </location>
</feature>
<reference evidence="4" key="1">
    <citation type="submission" date="2020-09" db="EMBL/GenBank/DDBJ databases">
        <authorList>
            <person name="Kikuchi T."/>
        </authorList>
    </citation>
    <scope>NUCLEOTIDE SEQUENCE</scope>
    <source>
        <strain evidence="4">SH1</strain>
    </source>
</reference>
<feature type="domain" description="Ground-like" evidence="3">
    <location>
        <begin position="229"/>
        <end position="311"/>
    </location>
</feature>
<dbReference type="EMBL" id="CAJFCW020000006">
    <property type="protein sequence ID" value="CAG9126431.1"/>
    <property type="molecule type" value="Genomic_DNA"/>
</dbReference>
<name>A0A811LM48_9BILA</name>
<organism evidence="4 5">
    <name type="scientific">Bursaphelenchus okinawaensis</name>
    <dbReference type="NCBI Taxonomy" id="465554"/>
    <lineage>
        <taxon>Eukaryota</taxon>
        <taxon>Metazoa</taxon>
        <taxon>Ecdysozoa</taxon>
        <taxon>Nematoda</taxon>
        <taxon>Chromadorea</taxon>
        <taxon>Rhabditida</taxon>
        <taxon>Tylenchina</taxon>
        <taxon>Tylenchomorpha</taxon>
        <taxon>Aphelenchoidea</taxon>
        <taxon>Aphelenchoididae</taxon>
        <taxon>Bursaphelenchus</taxon>
    </lineage>
</organism>
<dbReference type="Proteomes" id="UP000614601">
    <property type="component" value="Unassembled WGS sequence"/>
</dbReference>
<dbReference type="Pfam" id="PF04155">
    <property type="entry name" value="Ground-like"/>
    <property type="match status" value="1"/>
</dbReference>
<keyword evidence="2" id="KW-0472">Membrane</keyword>
<dbReference type="Proteomes" id="UP000783686">
    <property type="component" value="Unassembled WGS sequence"/>
</dbReference>
<proteinExistence type="predicted"/>
<keyword evidence="5" id="KW-1185">Reference proteome</keyword>
<comment type="caution">
    <text evidence="4">The sequence shown here is derived from an EMBL/GenBank/DDBJ whole genome shotgun (WGS) entry which is preliminary data.</text>
</comment>
<dbReference type="AlphaFoldDB" id="A0A811LM48"/>
<dbReference type="PANTHER" id="PTHR31967">
    <property type="entry name" value="GROUNDHOG (HEDGEHOG-LIKE FAMILY)-RELATED"/>
    <property type="match status" value="1"/>
</dbReference>
<dbReference type="InterPro" id="IPR007284">
    <property type="entry name" value="Ground-like_dom"/>
</dbReference>
<keyword evidence="2" id="KW-0812">Transmembrane</keyword>
<keyword evidence="2" id="KW-1133">Transmembrane helix</keyword>
<evidence type="ECO:0000259" key="3">
    <source>
        <dbReference type="Pfam" id="PF04155"/>
    </source>
</evidence>
<evidence type="ECO:0000256" key="1">
    <source>
        <dbReference type="SAM" id="MobiDB-lite"/>
    </source>
</evidence>
<feature type="transmembrane region" description="Helical" evidence="2">
    <location>
        <begin position="7"/>
        <end position="27"/>
    </location>
</feature>
<dbReference type="EMBL" id="CAJFDH010000006">
    <property type="protein sequence ID" value="CAD5229346.1"/>
    <property type="molecule type" value="Genomic_DNA"/>
</dbReference>
<gene>
    <name evidence="4" type="ORF">BOKJ2_LOCUS13405</name>
</gene>
<dbReference type="OrthoDB" id="5870380at2759"/>
<evidence type="ECO:0000313" key="5">
    <source>
        <dbReference type="Proteomes" id="UP000614601"/>
    </source>
</evidence>
<sequence>MQHPFRYLHIMLSYPLITVVVFLLNFADSEDQYPSPSSLFDVNKPIIFDKKSADKVQTRQRRQGYVRPPQNNFAPQRGPLTPVPDFNPPSSVLSTSNVQFQQTAPSAPRVLPSNQFNSLNTAPPGKIPPNINAPNLLRPAPRFNTQAEQPQRNMRTRPLNWPAFKASNPHQSATASRGPLIPKVNAFNGAPLLSPQPPSPSGGTDDAHPYYFPPRMALPLPTCFHNPTGYACCNAQLNDLIVETYTELETKPKFHICNINAIANQIQKKAEERFNTTFETIAAFEDFAQKIHFHSDLVCKVELGGKFMLAYGTVKNVADKLEPEPSHIVKREVFGPEEEPMPAPKPTYHTILI</sequence>
<accession>A0A811LM48</accession>
<evidence type="ECO:0000256" key="2">
    <source>
        <dbReference type="SAM" id="Phobius"/>
    </source>
</evidence>
<evidence type="ECO:0000313" key="4">
    <source>
        <dbReference type="EMBL" id="CAD5229346.1"/>
    </source>
</evidence>
<protein>
    <recommendedName>
        <fullName evidence="3">Ground-like domain-containing protein</fullName>
    </recommendedName>
</protein>
<dbReference type="PANTHER" id="PTHR31967:SF14">
    <property type="entry name" value="GROUND-LIKE DOMAIN-CONTAINING PROTEIN"/>
    <property type="match status" value="1"/>
</dbReference>